<dbReference type="EMBL" id="JACOGK010000005">
    <property type="protein sequence ID" value="MBC3536176.1"/>
    <property type="molecule type" value="Genomic_DNA"/>
</dbReference>
<accession>A0ABR6VG45</accession>
<comment type="caution">
    <text evidence="2">The sequence shown here is derived from an EMBL/GenBank/DDBJ whole genome shotgun (WGS) entry which is preliminary data.</text>
</comment>
<dbReference type="Proteomes" id="UP000606870">
    <property type="component" value="Unassembled WGS sequence"/>
</dbReference>
<dbReference type="RefSeq" id="WP_186502334.1">
    <property type="nucleotide sequence ID" value="NZ_JACOGK010000005.1"/>
</dbReference>
<protein>
    <submittedName>
        <fullName evidence="2">Uncharacterized protein</fullName>
    </submittedName>
</protein>
<evidence type="ECO:0000256" key="1">
    <source>
        <dbReference type="SAM" id="Phobius"/>
    </source>
</evidence>
<evidence type="ECO:0000313" key="3">
    <source>
        <dbReference type="Proteomes" id="UP000606870"/>
    </source>
</evidence>
<evidence type="ECO:0000313" key="2">
    <source>
        <dbReference type="EMBL" id="MBC3536176.1"/>
    </source>
</evidence>
<keyword evidence="1" id="KW-0812">Transmembrane</keyword>
<feature type="transmembrane region" description="Helical" evidence="1">
    <location>
        <begin position="148"/>
        <end position="171"/>
    </location>
</feature>
<keyword evidence="1" id="KW-1133">Transmembrane helix</keyword>
<organism evidence="2 3">
    <name type="scientific">Megasphaera hominis</name>
    <dbReference type="NCBI Taxonomy" id="159836"/>
    <lineage>
        <taxon>Bacteria</taxon>
        <taxon>Bacillati</taxon>
        <taxon>Bacillota</taxon>
        <taxon>Negativicutes</taxon>
        <taxon>Veillonellales</taxon>
        <taxon>Veillonellaceae</taxon>
        <taxon>Megasphaera</taxon>
    </lineage>
</organism>
<keyword evidence="3" id="KW-1185">Reference proteome</keyword>
<proteinExistence type="predicted"/>
<reference evidence="2 3" key="1">
    <citation type="submission" date="2020-08" db="EMBL/GenBank/DDBJ databases">
        <authorList>
            <person name="Liu C."/>
            <person name="Sun Q."/>
        </authorList>
    </citation>
    <scope>NUCLEOTIDE SEQUENCE [LARGE SCALE GENOMIC DNA]</scope>
    <source>
        <strain evidence="2 3">NSJ-59</strain>
    </source>
</reference>
<sequence>MDIIKYLRHYYGAYGITVGGAIALATQTPGRIYTLAPEQRRQVEDMLVILRQEYPFFKTEIKEGIMETEITFFSYQSACADGQILEHLCQWLSRVAALFVGDGQTHVTIHCHGTFTQDMEDAEFRMLNKAQDVEYKIISRKRRSLTDILFHSNYTRIALTILLVAVILWSASDVVTETPKGQLF</sequence>
<keyword evidence="1" id="KW-0472">Membrane</keyword>
<gene>
    <name evidence="2" type="ORF">H8J70_02735</name>
</gene>
<name>A0ABR6VG45_9FIRM</name>